<dbReference type="RefSeq" id="WP_065980213.1">
    <property type="nucleotide sequence ID" value="NZ_LWRY01000023.1"/>
</dbReference>
<gene>
    <name evidence="2" type="ORF">A6M23_03815</name>
</gene>
<feature type="chain" id="PRO_5008663449" evidence="1">
    <location>
        <begin position="31"/>
        <end position="453"/>
    </location>
</feature>
<sequence>MPIKKFRRGKNIIKALTIACLAAYVPTATAANWFKLQDLNPKKVSLFSGFIEPDLYVMAGTPAGIYNTALKRFIYATPHVNLIGPNFGQSTTFLIQRARLMVRGWLNPHISYFFAGEFGNNAATNIRGQYTPQLQDAHVVFSYIPAARVEVGIIRAPSAEDAMNGYMAYNYVVFPTVINQLMLQPFYASQPSRPYAVGPSGSVLVPGNESLGVNAFRYPGVQVFDWKNWGHWQFAYGAMVGMFGSVSAGNQSSSPLYAARVQESYIFGGHGAFRSDLTGWLWYQYAQPDYLGHSYAMQREGLGFQYLQGYMHPWGRQLKFEYMRGNGWIDAPSAFSQQLGLQPALYQTQLYPNVNNSASGYYVEGGLFLTKHIEANIRYDYYDRLPNLASVGQQRIFKTWALALQYHITPITKIMAGYYFRTVDAPHVASNSPGAAVSKVVDNEFAMQAMISF</sequence>
<dbReference type="Proteomes" id="UP000095008">
    <property type="component" value="Unassembled WGS sequence"/>
</dbReference>
<name>A0A1C2IGH5_ACITH</name>
<accession>A0A1C2IGH5</accession>
<dbReference type="Gene3D" id="2.40.160.10">
    <property type="entry name" value="Porin"/>
    <property type="match status" value="1"/>
</dbReference>
<dbReference type="SUPFAM" id="SSF56935">
    <property type="entry name" value="Porins"/>
    <property type="match status" value="1"/>
</dbReference>
<evidence type="ECO:0000256" key="1">
    <source>
        <dbReference type="SAM" id="SignalP"/>
    </source>
</evidence>
<organism evidence="2 3">
    <name type="scientific">Acidithiobacillus thiooxidans</name>
    <name type="common">Thiobacillus thiooxidans</name>
    <dbReference type="NCBI Taxonomy" id="930"/>
    <lineage>
        <taxon>Bacteria</taxon>
        <taxon>Pseudomonadati</taxon>
        <taxon>Pseudomonadota</taxon>
        <taxon>Acidithiobacillia</taxon>
        <taxon>Acidithiobacillales</taxon>
        <taxon>Acidithiobacillaceae</taxon>
        <taxon>Acidithiobacillus</taxon>
    </lineage>
</organism>
<dbReference type="InterPro" id="IPR023614">
    <property type="entry name" value="Porin_dom_sf"/>
</dbReference>
<reference evidence="2" key="1">
    <citation type="journal article" date="2016" name="Int. J. Mol. Sci.">
        <title>Comparative genomics of the extreme acidophile Acidithiobacillus thiooxidans reveals intraspecific divergence and niche adaptation.</title>
        <authorList>
            <person name="Zhang X."/>
            <person name="Feng X."/>
            <person name="Tao J."/>
            <person name="Ma L."/>
            <person name="Xiao Y."/>
            <person name="Liang Y."/>
            <person name="Liu X."/>
            <person name="Yin H."/>
        </authorList>
    </citation>
    <scope>NUCLEOTIDE SEQUENCE [LARGE SCALE GENOMIC DNA]</scope>
    <source>
        <strain evidence="2">DXS-W</strain>
    </source>
</reference>
<keyword evidence="1" id="KW-0732">Signal</keyword>
<protein>
    <submittedName>
        <fullName evidence="2">Porin</fullName>
    </submittedName>
</protein>
<dbReference type="EMBL" id="LWRY01000023">
    <property type="protein sequence ID" value="OCX75087.1"/>
    <property type="molecule type" value="Genomic_DNA"/>
</dbReference>
<evidence type="ECO:0000313" key="3">
    <source>
        <dbReference type="Proteomes" id="UP000095008"/>
    </source>
</evidence>
<evidence type="ECO:0000313" key="2">
    <source>
        <dbReference type="EMBL" id="OCX75087.1"/>
    </source>
</evidence>
<dbReference type="AlphaFoldDB" id="A0A1C2IGH5"/>
<dbReference type="OrthoDB" id="5291529at2"/>
<keyword evidence="3" id="KW-1185">Reference proteome</keyword>
<feature type="signal peptide" evidence="1">
    <location>
        <begin position="1"/>
        <end position="30"/>
    </location>
</feature>
<proteinExistence type="predicted"/>
<comment type="caution">
    <text evidence="2">The sequence shown here is derived from an EMBL/GenBank/DDBJ whole genome shotgun (WGS) entry which is preliminary data.</text>
</comment>